<sequence length="32" mass="3372">MFVGGTVDVSMCVHMCECVSMCVCAWVACVNG</sequence>
<proteinExistence type="predicted"/>
<organism evidence="1">
    <name type="scientific">Anguilla anguilla</name>
    <name type="common">European freshwater eel</name>
    <name type="synonym">Muraena anguilla</name>
    <dbReference type="NCBI Taxonomy" id="7936"/>
    <lineage>
        <taxon>Eukaryota</taxon>
        <taxon>Metazoa</taxon>
        <taxon>Chordata</taxon>
        <taxon>Craniata</taxon>
        <taxon>Vertebrata</taxon>
        <taxon>Euteleostomi</taxon>
        <taxon>Actinopterygii</taxon>
        <taxon>Neopterygii</taxon>
        <taxon>Teleostei</taxon>
        <taxon>Anguilliformes</taxon>
        <taxon>Anguillidae</taxon>
        <taxon>Anguilla</taxon>
    </lineage>
</organism>
<evidence type="ECO:0000313" key="1">
    <source>
        <dbReference type="EMBL" id="JAH22162.1"/>
    </source>
</evidence>
<accession>A0A0E9R081</accession>
<reference evidence="1" key="2">
    <citation type="journal article" date="2015" name="Fish Shellfish Immunol.">
        <title>Early steps in the European eel (Anguilla anguilla)-Vibrio vulnificus interaction in the gills: Role of the RtxA13 toxin.</title>
        <authorList>
            <person name="Callol A."/>
            <person name="Pajuelo D."/>
            <person name="Ebbesson L."/>
            <person name="Teles M."/>
            <person name="MacKenzie S."/>
            <person name="Amaro C."/>
        </authorList>
    </citation>
    <scope>NUCLEOTIDE SEQUENCE</scope>
</reference>
<dbReference type="EMBL" id="GBXM01086415">
    <property type="protein sequence ID" value="JAH22162.1"/>
    <property type="molecule type" value="Transcribed_RNA"/>
</dbReference>
<protein>
    <submittedName>
        <fullName evidence="1">Uncharacterized protein</fullName>
    </submittedName>
</protein>
<reference evidence="1" key="1">
    <citation type="submission" date="2014-11" db="EMBL/GenBank/DDBJ databases">
        <authorList>
            <person name="Amaro Gonzalez C."/>
        </authorList>
    </citation>
    <scope>NUCLEOTIDE SEQUENCE</scope>
</reference>
<dbReference type="AlphaFoldDB" id="A0A0E9R081"/>
<name>A0A0E9R081_ANGAN</name>